<name>A0A2U1L5R6_ARTAN</name>
<evidence type="ECO:0008006" key="5">
    <source>
        <dbReference type="Google" id="ProtNLM"/>
    </source>
</evidence>
<feature type="region of interest" description="Disordered" evidence="1">
    <location>
        <begin position="186"/>
        <end position="284"/>
    </location>
</feature>
<protein>
    <recommendedName>
        <fullName evidence="5">Helitron helicase-like domain-containing protein</fullName>
    </recommendedName>
</protein>
<evidence type="ECO:0000256" key="1">
    <source>
        <dbReference type="SAM" id="MobiDB-lite"/>
    </source>
</evidence>
<reference evidence="3 4" key="1">
    <citation type="journal article" date="2018" name="Mol. Plant">
        <title>The genome of Artemisia annua provides insight into the evolution of Asteraceae family and artemisinin biosynthesis.</title>
        <authorList>
            <person name="Shen Q."/>
            <person name="Zhang L."/>
            <person name="Liao Z."/>
            <person name="Wang S."/>
            <person name="Yan T."/>
            <person name="Shi P."/>
            <person name="Liu M."/>
            <person name="Fu X."/>
            <person name="Pan Q."/>
            <person name="Wang Y."/>
            <person name="Lv Z."/>
            <person name="Lu X."/>
            <person name="Zhang F."/>
            <person name="Jiang W."/>
            <person name="Ma Y."/>
            <person name="Chen M."/>
            <person name="Hao X."/>
            <person name="Li L."/>
            <person name="Tang Y."/>
            <person name="Lv G."/>
            <person name="Zhou Y."/>
            <person name="Sun X."/>
            <person name="Brodelius P.E."/>
            <person name="Rose J.K.C."/>
            <person name="Tang K."/>
        </authorList>
    </citation>
    <scope>NUCLEOTIDE SEQUENCE [LARGE SCALE GENOMIC DNA]</scope>
    <source>
        <strain evidence="4">cv. Huhao1</strain>
        <tissue evidence="3">Leaf</tissue>
    </source>
</reference>
<evidence type="ECO:0000313" key="3">
    <source>
        <dbReference type="EMBL" id="PWA44353.1"/>
    </source>
</evidence>
<feature type="compositionally biased region" description="Polar residues" evidence="1">
    <location>
        <begin position="211"/>
        <end position="220"/>
    </location>
</feature>
<feature type="chain" id="PRO_5015538119" description="Helitron helicase-like domain-containing protein" evidence="2">
    <location>
        <begin position="49"/>
        <end position="484"/>
    </location>
</feature>
<feature type="compositionally biased region" description="Polar residues" evidence="1">
    <location>
        <begin position="228"/>
        <end position="245"/>
    </location>
</feature>
<proteinExistence type="predicted"/>
<dbReference type="EMBL" id="PKPP01011319">
    <property type="protein sequence ID" value="PWA44353.1"/>
    <property type="molecule type" value="Genomic_DNA"/>
</dbReference>
<sequence length="484" mass="53485">MLKKFVTNSFKTQNQTTLPVYMGLRLTDLTNLRCLLLLLLLRVQPVHQVSTVNCKITSRQLRARHAAPSNQTPTPLPNFFSTHRLKRSNVTNSFGEFLFHYSCNAKKQYVFILMPYKIGHAIDNHLKNAYKLTHKRRKSAKNTNEDSNAIAAKPVVEAYLHSTSETSVDTNQTAFGLFHHLPRPATATSDAGESSHISNKSCLKPARKNTKPATDVTTRPAQRCLSPSGLQISSDSDVYNRSQQPHCHATEGTPDTNTYLPPNVPTSDDSQSSHINNKRKPAANVTTCRVQQCLSTSGSQSTSANGLCNRSEQQDCHATKGTPDSNSSFLTNAQKKRPTSRIAADTGSSVHNSGQQSNPHQSEDPEVMQGLIEFLDTHNELVQVFRTARDKCSENDVPEFKVRLYNGNGARGYELPTSQAIGAIVFDSGPTTETDYDIIIEYRDGPTKRQQTSSIVHVAAISTHLHLWAARISYKVNVTIGGSR</sequence>
<dbReference type="Proteomes" id="UP000245207">
    <property type="component" value="Unassembled WGS sequence"/>
</dbReference>
<keyword evidence="2" id="KW-0732">Signal</keyword>
<evidence type="ECO:0000313" key="4">
    <source>
        <dbReference type="Proteomes" id="UP000245207"/>
    </source>
</evidence>
<feature type="compositionally biased region" description="Polar residues" evidence="1">
    <location>
        <begin position="322"/>
        <end position="333"/>
    </location>
</feature>
<feature type="region of interest" description="Disordered" evidence="1">
    <location>
        <begin position="314"/>
        <end position="365"/>
    </location>
</feature>
<dbReference type="AlphaFoldDB" id="A0A2U1L5R6"/>
<comment type="caution">
    <text evidence="3">The sequence shown here is derived from an EMBL/GenBank/DDBJ whole genome shotgun (WGS) entry which is preliminary data.</text>
</comment>
<feature type="compositionally biased region" description="Polar residues" evidence="1">
    <location>
        <begin position="253"/>
        <end position="275"/>
    </location>
</feature>
<organism evidence="3 4">
    <name type="scientific">Artemisia annua</name>
    <name type="common">Sweet wormwood</name>
    <dbReference type="NCBI Taxonomy" id="35608"/>
    <lineage>
        <taxon>Eukaryota</taxon>
        <taxon>Viridiplantae</taxon>
        <taxon>Streptophyta</taxon>
        <taxon>Embryophyta</taxon>
        <taxon>Tracheophyta</taxon>
        <taxon>Spermatophyta</taxon>
        <taxon>Magnoliopsida</taxon>
        <taxon>eudicotyledons</taxon>
        <taxon>Gunneridae</taxon>
        <taxon>Pentapetalae</taxon>
        <taxon>asterids</taxon>
        <taxon>campanulids</taxon>
        <taxon>Asterales</taxon>
        <taxon>Asteraceae</taxon>
        <taxon>Asteroideae</taxon>
        <taxon>Anthemideae</taxon>
        <taxon>Artemisiinae</taxon>
        <taxon>Artemisia</taxon>
    </lineage>
</organism>
<accession>A0A2U1L5R6</accession>
<feature type="compositionally biased region" description="Polar residues" evidence="1">
    <location>
        <begin position="346"/>
        <end position="360"/>
    </location>
</feature>
<feature type="compositionally biased region" description="Polar residues" evidence="1">
    <location>
        <begin position="186"/>
        <end position="201"/>
    </location>
</feature>
<dbReference type="PANTHER" id="PTHR45786">
    <property type="entry name" value="DNA BINDING PROTEIN-LIKE"/>
    <property type="match status" value="1"/>
</dbReference>
<dbReference type="PANTHER" id="PTHR45786:SF74">
    <property type="entry name" value="ATP-DEPENDENT DNA HELICASE"/>
    <property type="match status" value="1"/>
</dbReference>
<evidence type="ECO:0000256" key="2">
    <source>
        <dbReference type="SAM" id="SignalP"/>
    </source>
</evidence>
<keyword evidence="4" id="KW-1185">Reference proteome</keyword>
<feature type="signal peptide" evidence="2">
    <location>
        <begin position="1"/>
        <end position="48"/>
    </location>
</feature>
<gene>
    <name evidence="3" type="ORF">CTI12_AA527150</name>
</gene>
<dbReference type="OrthoDB" id="6437323at2759"/>